<dbReference type="AlphaFoldDB" id="A0A2H4UXU9"/>
<keyword evidence="2" id="KW-0934">Plastid</keyword>
<protein>
    <submittedName>
        <fullName evidence="2">Photosystem II protein T</fullName>
    </submittedName>
</protein>
<feature type="signal peptide" evidence="1">
    <location>
        <begin position="1"/>
        <end position="18"/>
    </location>
</feature>
<accession>A0A2H4UXU9</accession>
<geneLocation type="chloroplast" evidence="2"/>
<feature type="chain" id="PRO_5014153670" evidence="1">
    <location>
        <begin position="19"/>
        <end position="103"/>
    </location>
</feature>
<keyword evidence="2" id="KW-0150">Chloroplast</keyword>
<organism evidence="2">
    <name type="scientific">Boodlea composita</name>
    <dbReference type="NCBI Taxonomy" id="204414"/>
    <lineage>
        <taxon>Eukaryota</taxon>
        <taxon>Viridiplantae</taxon>
        <taxon>Chlorophyta</taxon>
        <taxon>core chlorophytes</taxon>
        <taxon>Ulvophyceae</taxon>
        <taxon>TCBD clade</taxon>
        <taxon>Cladophorales</taxon>
        <taxon>Boodleaceae</taxon>
        <taxon>Boodlea</taxon>
    </lineage>
</organism>
<proteinExistence type="predicted"/>
<evidence type="ECO:0000313" key="2">
    <source>
        <dbReference type="EMBL" id="ATZ81739.1"/>
    </source>
</evidence>
<dbReference type="EMBL" id="MG257825">
    <property type="protein sequence ID" value="ATZ81739.1"/>
    <property type="molecule type" value="Genomic_DNA"/>
</dbReference>
<reference evidence="2" key="1">
    <citation type="journal article" date="2017" name="Curr. Biol.">
        <title>The Plastid Genome in Cladophorales Green Algae Is Encoded by Hairpin Chromosomes.</title>
        <authorList>
            <person name="Del Cortona A."/>
            <person name="Leliaert F."/>
            <person name="Bogaert K.A."/>
            <person name="Turmel M."/>
            <person name="Boedeker C."/>
            <person name="Janouskovec J."/>
            <person name="Lopez-Bautista J.M."/>
            <person name="Verbruggen H."/>
            <person name="Vandepoele K."/>
            <person name="De Clerck O."/>
        </authorList>
    </citation>
    <scope>NUCLEOTIDE SEQUENCE</scope>
    <source>
        <strain evidence="2">FL1110</strain>
    </source>
</reference>
<evidence type="ECO:0000256" key="1">
    <source>
        <dbReference type="SAM" id="SignalP"/>
    </source>
</evidence>
<keyword evidence="1" id="KW-0732">Signal</keyword>
<sequence>MVFNAVTLGVLLTAIVFREPPRFDVPRSPLLEQPCSRDPVPRVGQESVSLIGTRLTSLGLGAWTRNPAGASPNEEDGAIVRYVRASNLWPIEAAPKMKRTKSC</sequence>
<name>A0A2H4UXU9_9CHLO</name>